<evidence type="ECO:0000256" key="3">
    <source>
        <dbReference type="PROSITE-ProRule" id="PRU10007"/>
    </source>
</evidence>
<dbReference type="Gene3D" id="3.40.309.10">
    <property type="entry name" value="Aldehyde Dehydrogenase, Chain A, domain 2"/>
    <property type="match status" value="1"/>
</dbReference>
<dbReference type="InterPro" id="IPR016162">
    <property type="entry name" value="Ald_DH_N"/>
</dbReference>
<dbReference type="GO" id="GO:0009450">
    <property type="term" value="P:gamma-aminobutyric acid catabolic process"/>
    <property type="evidence" value="ECO:0007669"/>
    <property type="project" value="InterPro"/>
</dbReference>
<reference evidence="6 7" key="1">
    <citation type="journal article" date="2011" name="J. Bacteriol.">
        <title>Genome sequence of Helicobacter bizzozeronii strain CIII-1, an isolate from human gastric mucosa.</title>
        <authorList>
            <person name="Schott T."/>
            <person name="Rossi M."/>
            <person name="Hanninen M.L."/>
        </authorList>
    </citation>
    <scope>NUCLEOTIDE SEQUENCE [LARGE SCALE GENOMIC DNA]</scope>
    <source>
        <strain evidence="6 7">CIII-1</strain>
    </source>
</reference>
<organism evidence="6 7">
    <name type="scientific">Helicobacter bizzozeronii (strain CIII-1)</name>
    <dbReference type="NCBI Taxonomy" id="1002804"/>
    <lineage>
        <taxon>Bacteria</taxon>
        <taxon>Pseudomonadati</taxon>
        <taxon>Campylobacterota</taxon>
        <taxon>Epsilonproteobacteria</taxon>
        <taxon>Campylobacterales</taxon>
        <taxon>Helicobacteraceae</taxon>
        <taxon>Helicobacter</taxon>
    </lineage>
</organism>
<dbReference type="InterPro" id="IPR016163">
    <property type="entry name" value="Ald_DH_C"/>
</dbReference>
<dbReference type="InterPro" id="IPR015590">
    <property type="entry name" value="Aldehyde_DH_dom"/>
</dbReference>
<dbReference type="Gene3D" id="3.40.605.10">
    <property type="entry name" value="Aldehyde Dehydrogenase, Chain A, domain 1"/>
    <property type="match status" value="1"/>
</dbReference>
<comment type="similarity">
    <text evidence="1 4">Belongs to the aldehyde dehydrogenase family.</text>
</comment>
<dbReference type="CDD" id="cd07103">
    <property type="entry name" value="ALDH_F5_SSADH_GabD"/>
    <property type="match status" value="1"/>
</dbReference>
<dbReference type="Pfam" id="PF00171">
    <property type="entry name" value="Aldedh"/>
    <property type="match status" value="1"/>
</dbReference>
<dbReference type="PROSITE" id="PS00070">
    <property type="entry name" value="ALDEHYDE_DEHYDR_CYS"/>
    <property type="match status" value="1"/>
</dbReference>
<dbReference type="GO" id="GO:0005829">
    <property type="term" value="C:cytosol"/>
    <property type="evidence" value="ECO:0007669"/>
    <property type="project" value="TreeGrafter"/>
</dbReference>
<evidence type="ECO:0000256" key="4">
    <source>
        <dbReference type="RuleBase" id="RU003345"/>
    </source>
</evidence>
<dbReference type="FunFam" id="3.40.309.10:FF:000004">
    <property type="entry name" value="Succinate-semialdehyde dehydrogenase I"/>
    <property type="match status" value="1"/>
</dbReference>
<sequence>MNFKLLDHPFVSQQEKEGFIPVTNPATGKTLAFVKDISQEELEGLIVQAHTAQKLWASKLALERANVLLKWYALVLEHQEDLARILTQEMGKPLKEARGEIVYGANFLRWFAEEARRIDGDILPSVAKNQKILVLKQPIGVCGAITPWNFPCAMITRKVAPALACGCSMIVKPATQTPLSAYALMVLAMQAGVPSGVLSVVSGGAGMISKVLCGSDLVRKISFTGSTEVGRLLMAQSAPSIKKLSLELGGNAPFIVFEDAHLEKAVEGILASKFRNSGQTCVCANRIYVQKSVYDQVSQMLKTKVEGLKLGNGLEESTTQGPLIDLKALDKVQEHIADATSKGAQILSGGKPSQLGGSFFEPTILTHVHQEMLVAKEETFGPLAPLFSFEDEEEVIAKANATEYGLAAYFCTQSPARIFRVGEALEYGIVGVNTGIISTETAPFGGVKQSGLGREGSKYGIEDYLELKYMCVDLEEK</sequence>
<dbReference type="NCBIfam" id="TIGR01780">
    <property type="entry name" value="SSADH"/>
    <property type="match status" value="1"/>
</dbReference>
<proteinExistence type="inferred from homology"/>
<dbReference type="RefSeq" id="WP_013890638.1">
    <property type="nucleotide sequence ID" value="NC_015674.1"/>
</dbReference>
<dbReference type="FunFam" id="3.40.605.10:FF:000005">
    <property type="entry name" value="Succinate-semialdehyde dehydrogenase I"/>
    <property type="match status" value="1"/>
</dbReference>
<keyword evidence="7" id="KW-1185">Reference proteome</keyword>
<evidence type="ECO:0000313" key="7">
    <source>
        <dbReference type="Proteomes" id="UP000008387"/>
    </source>
</evidence>
<dbReference type="KEGG" id="hbi:HBZC1_12330"/>
<dbReference type="HOGENOM" id="CLU_005391_5_1_7"/>
<dbReference type="PROSITE" id="PS00687">
    <property type="entry name" value="ALDEHYDE_DEHYDR_GLU"/>
    <property type="match status" value="1"/>
</dbReference>
<name>F8KTP9_HELBC</name>
<dbReference type="InterPro" id="IPR050740">
    <property type="entry name" value="Aldehyde_DH_Superfamily"/>
</dbReference>
<dbReference type="PANTHER" id="PTHR43353:SF5">
    <property type="entry name" value="SUCCINATE-SEMIALDEHYDE DEHYDROGENASE, MITOCHONDRIAL"/>
    <property type="match status" value="1"/>
</dbReference>
<gene>
    <name evidence="6" type="ordered locus">HBZC1_12330</name>
</gene>
<evidence type="ECO:0000256" key="2">
    <source>
        <dbReference type="ARBA" id="ARBA00023002"/>
    </source>
</evidence>
<dbReference type="InterPro" id="IPR016160">
    <property type="entry name" value="Ald_DH_CS_CYS"/>
</dbReference>
<dbReference type="SUPFAM" id="SSF53720">
    <property type="entry name" value="ALDH-like"/>
    <property type="match status" value="1"/>
</dbReference>
<feature type="domain" description="Aldehyde dehydrogenase" evidence="5">
    <location>
        <begin position="12"/>
        <end position="469"/>
    </location>
</feature>
<protein>
    <submittedName>
        <fullName evidence="6">Succinate-semialdehyde dehydrogenase [NADP+]</fullName>
        <ecNumber evidence="6">1.2.1.16</ecNumber>
    </submittedName>
</protein>
<dbReference type="STRING" id="1002804.HBZC1_12330"/>
<accession>F8KTP9</accession>
<evidence type="ECO:0000256" key="1">
    <source>
        <dbReference type="ARBA" id="ARBA00009986"/>
    </source>
</evidence>
<dbReference type="AlphaFoldDB" id="F8KTP9"/>
<dbReference type="InterPro" id="IPR016161">
    <property type="entry name" value="Ald_DH/histidinol_DH"/>
</dbReference>
<dbReference type="FunFam" id="3.40.605.10:FF:000026">
    <property type="entry name" value="Aldehyde dehydrogenase, putative"/>
    <property type="match status" value="1"/>
</dbReference>
<dbReference type="EC" id="1.2.1.16" evidence="6"/>
<evidence type="ECO:0000313" key="6">
    <source>
        <dbReference type="EMBL" id="CCB80219.1"/>
    </source>
</evidence>
<dbReference type="InterPro" id="IPR010102">
    <property type="entry name" value="Succ_semiAld_DH"/>
</dbReference>
<keyword evidence="2 4" id="KW-0560">Oxidoreductase</keyword>
<dbReference type="Proteomes" id="UP000008387">
    <property type="component" value="Chromosome"/>
</dbReference>
<dbReference type="EMBL" id="FR871757">
    <property type="protein sequence ID" value="CCB80219.1"/>
    <property type="molecule type" value="Genomic_DNA"/>
</dbReference>
<dbReference type="InterPro" id="IPR029510">
    <property type="entry name" value="Ald_DH_CS_GLU"/>
</dbReference>
<dbReference type="eggNOG" id="COG1012">
    <property type="taxonomic scope" value="Bacteria"/>
</dbReference>
<dbReference type="GO" id="GO:0004777">
    <property type="term" value="F:succinate-semialdehyde dehydrogenase (NAD+) activity"/>
    <property type="evidence" value="ECO:0007669"/>
    <property type="project" value="TreeGrafter"/>
</dbReference>
<dbReference type="PANTHER" id="PTHR43353">
    <property type="entry name" value="SUCCINATE-SEMIALDEHYDE DEHYDROGENASE, MITOCHONDRIAL"/>
    <property type="match status" value="1"/>
</dbReference>
<evidence type="ECO:0000259" key="5">
    <source>
        <dbReference type="Pfam" id="PF00171"/>
    </source>
</evidence>
<feature type="active site" evidence="3">
    <location>
        <position position="247"/>
    </location>
</feature>